<evidence type="ECO:0000313" key="4">
    <source>
        <dbReference type="FlyBase" id="FBgn0031372"/>
    </source>
</evidence>
<evidence type="ECO:0000256" key="1">
    <source>
        <dbReference type="SAM" id="MobiDB-lite"/>
    </source>
</evidence>
<feature type="compositionally biased region" description="Basic and acidic residues" evidence="1">
    <location>
        <begin position="178"/>
        <end position="198"/>
    </location>
</feature>
<organism evidence="3">
    <name type="scientific">Drosophila melanogaster</name>
    <name type="common">Fruit fly</name>
    <dbReference type="NCBI Taxonomy" id="7227"/>
    <lineage>
        <taxon>Eukaryota</taxon>
        <taxon>Metazoa</taxon>
        <taxon>Ecdysozoa</taxon>
        <taxon>Arthropoda</taxon>
        <taxon>Hexapoda</taxon>
        <taxon>Insecta</taxon>
        <taxon>Pterygota</taxon>
        <taxon>Neoptera</taxon>
        <taxon>Endopterygota</taxon>
        <taxon>Diptera</taxon>
        <taxon>Brachycera</taxon>
        <taxon>Muscomorpha</taxon>
        <taxon>Ephydroidea</taxon>
        <taxon>Drosophilidae</taxon>
        <taxon>Drosophila</taxon>
        <taxon>Sophophora</taxon>
    </lineage>
</organism>
<feature type="transmembrane region" description="Helical" evidence="2">
    <location>
        <begin position="20"/>
        <end position="38"/>
    </location>
</feature>
<protein>
    <submittedName>
        <fullName evidence="3">AT11443p</fullName>
    </submittedName>
</protein>
<keyword evidence="2" id="KW-0472">Membrane</keyword>
<dbReference type="SUPFAM" id="SSF55856">
    <property type="entry name" value="Cytochrome b5-like heme/steroid binding domain"/>
    <property type="match status" value="1"/>
</dbReference>
<name>Q8MZD3_DROME</name>
<dbReference type="InterPro" id="IPR036400">
    <property type="entry name" value="Cyt_B5-like_heme/steroid_sf"/>
</dbReference>
<proteinExistence type="evidence at transcript level"/>
<evidence type="ECO:0000313" key="3">
    <source>
        <dbReference type="EMBL" id="AAM29240.1"/>
    </source>
</evidence>
<dbReference type="Gene3D" id="3.10.120.10">
    <property type="entry name" value="Cytochrome b5-like heme/steroid binding domain"/>
    <property type="match status" value="1"/>
</dbReference>
<accession>Q8MZD3</accession>
<dbReference type="AGR" id="FB:FBgn0031372"/>
<reference evidence="3" key="1">
    <citation type="submission" date="2002-05" db="EMBL/GenBank/DDBJ databases">
        <authorList>
            <person name="Stapleton M."/>
            <person name="Brokstein P."/>
            <person name="Hong L."/>
            <person name="Agbayani A."/>
            <person name="Carlson J."/>
            <person name="Champe M."/>
            <person name="Chavez C."/>
            <person name="Dorsett V."/>
            <person name="Dresnek D."/>
            <person name="Farfan D."/>
            <person name="Frise E."/>
            <person name="George R."/>
            <person name="Gonzalez M."/>
            <person name="Guarin H."/>
            <person name="Kronmiller B."/>
            <person name="Li P."/>
            <person name="Liao G."/>
            <person name="Miranda A."/>
            <person name="Mungall C.J."/>
            <person name="Nunoo J."/>
            <person name="Pacleb J."/>
            <person name="Paragas V."/>
            <person name="Park S."/>
            <person name="Patel S."/>
            <person name="Phouanenavong S."/>
            <person name="Wan K."/>
            <person name="Yu C."/>
            <person name="Lewis S.E."/>
            <person name="Rubin G.M."/>
            <person name="Celniker S."/>
        </authorList>
    </citation>
    <scope>NUCLEOTIDE SEQUENCE</scope>
</reference>
<dbReference type="AlphaFoldDB" id="Q8MZD3"/>
<feature type="compositionally biased region" description="Acidic residues" evidence="1">
    <location>
        <begin position="246"/>
        <end position="265"/>
    </location>
</feature>
<dbReference type="FlyBase" id="FBgn0031372">
    <property type="gene designation" value="CG7295"/>
</dbReference>
<feature type="region of interest" description="Disordered" evidence="1">
    <location>
        <begin position="214"/>
        <end position="297"/>
    </location>
</feature>
<dbReference type="EMBL" id="AY113235">
    <property type="protein sequence ID" value="AAM29240.1"/>
    <property type="molecule type" value="mRNA"/>
</dbReference>
<dbReference type="VEuPathDB" id="VectorBase:FBgn0031372"/>
<sequence>MSSVPVKSWGIQFREVVNSPYVMIALTCVLGYVAYMNTRRQRGTYDDEDYENEGHRKLPTPLTGLHLNRKQLAKYNSAHPDKIYLVALHEVIFDVSSAEHIFGPGGEHEKLTGTEISDFIKKQAIFLMRDTNSNFEEWKMILEDFFYPAGTLIDFEKKNLTTDVVDKMDSIVEESSEGDDKSGHEEQKMEPEREPANELDSKLEVLIPEIPELHLGTADDPINSDCDSLRTAYDFPPGHDDRADEKEDEDDDENKGDVDDEETWDEVGQGDRSASASPRKNESITDGTLNDTIWNDTDVTMIASV</sequence>
<keyword evidence="2" id="KW-0812">Transmembrane</keyword>
<dbReference type="OrthoDB" id="547796at2759"/>
<dbReference type="HOGENOM" id="CLU_078348_0_0_1"/>
<dbReference type="ExpressionAtlas" id="Q8MZD3">
    <property type="expression patterns" value="baseline and differential"/>
</dbReference>
<gene>
    <name evidence="3 4" type="ORF">CG7295</name>
</gene>
<feature type="compositionally biased region" description="Polar residues" evidence="1">
    <location>
        <begin position="272"/>
        <end position="297"/>
    </location>
</feature>
<feature type="region of interest" description="Disordered" evidence="1">
    <location>
        <begin position="172"/>
        <end position="198"/>
    </location>
</feature>
<evidence type="ECO:0000256" key="2">
    <source>
        <dbReference type="SAM" id="Phobius"/>
    </source>
</evidence>
<keyword evidence="2" id="KW-1133">Transmembrane helix</keyword>